<keyword evidence="3" id="KW-1185">Reference proteome</keyword>
<name>A0ABS1SVK9_9GAMM</name>
<proteinExistence type="predicted"/>
<evidence type="ECO:0000313" key="2">
    <source>
        <dbReference type="EMBL" id="MBL4912554.1"/>
    </source>
</evidence>
<feature type="compositionally biased region" description="Polar residues" evidence="1">
    <location>
        <begin position="30"/>
        <end position="49"/>
    </location>
</feature>
<dbReference type="RefSeq" id="WP_202720770.1">
    <property type="nucleotide sequence ID" value="NZ_BPEX01000001.1"/>
</dbReference>
<dbReference type="EMBL" id="JAESVD010000002">
    <property type="protein sequence ID" value="MBL4912554.1"/>
    <property type="molecule type" value="Genomic_DNA"/>
</dbReference>
<reference evidence="2 3" key="1">
    <citation type="submission" date="2021-01" db="EMBL/GenBank/DDBJ databases">
        <title>Genome sequence of Shewanella schlegeliana JCM 11561.</title>
        <authorList>
            <person name="Zhang H."/>
            <person name="Li C."/>
        </authorList>
    </citation>
    <scope>NUCLEOTIDE SEQUENCE [LARGE SCALE GENOMIC DNA]</scope>
    <source>
        <strain evidence="2 3">JCM 11561</strain>
    </source>
</reference>
<evidence type="ECO:0000256" key="1">
    <source>
        <dbReference type="SAM" id="MobiDB-lite"/>
    </source>
</evidence>
<accession>A0ABS1SVK9</accession>
<sequence length="49" mass="5394">MKSYQGLFAQALYLAAKPLDKAEKQKLENASRQQQSLAQGQTKPSKLAS</sequence>
<gene>
    <name evidence="2" type="ORF">JMA39_05285</name>
</gene>
<dbReference type="Proteomes" id="UP000604898">
    <property type="component" value="Unassembled WGS sequence"/>
</dbReference>
<evidence type="ECO:0000313" key="3">
    <source>
        <dbReference type="Proteomes" id="UP000604898"/>
    </source>
</evidence>
<feature type="region of interest" description="Disordered" evidence="1">
    <location>
        <begin position="24"/>
        <end position="49"/>
    </location>
</feature>
<comment type="caution">
    <text evidence="2">The sequence shown here is derived from an EMBL/GenBank/DDBJ whole genome shotgun (WGS) entry which is preliminary data.</text>
</comment>
<protein>
    <submittedName>
        <fullName evidence="2">Uncharacterized protein</fullName>
    </submittedName>
</protein>
<organism evidence="2 3">
    <name type="scientific">Shewanella schlegeliana</name>
    <dbReference type="NCBI Taxonomy" id="190308"/>
    <lineage>
        <taxon>Bacteria</taxon>
        <taxon>Pseudomonadati</taxon>
        <taxon>Pseudomonadota</taxon>
        <taxon>Gammaproteobacteria</taxon>
        <taxon>Alteromonadales</taxon>
        <taxon>Shewanellaceae</taxon>
        <taxon>Shewanella</taxon>
    </lineage>
</organism>